<name>A0A080ZPD5_PHYNI</name>
<dbReference type="EMBL" id="ANJA01002638">
    <property type="protein sequence ID" value="ETO68496.1"/>
    <property type="molecule type" value="Genomic_DNA"/>
</dbReference>
<dbReference type="Pfam" id="PF01871">
    <property type="entry name" value="AMMECR1"/>
    <property type="match status" value="1"/>
</dbReference>
<dbReference type="SUPFAM" id="SSF143447">
    <property type="entry name" value="AMMECR1-like"/>
    <property type="match status" value="1"/>
</dbReference>
<reference evidence="2 3" key="1">
    <citation type="submission" date="2013-11" db="EMBL/GenBank/DDBJ databases">
        <title>The Genome Sequence of Phytophthora parasitica P1976.</title>
        <authorList>
            <consortium name="The Broad Institute Genomics Platform"/>
            <person name="Russ C."/>
            <person name="Tyler B."/>
            <person name="Panabieres F."/>
            <person name="Shan W."/>
            <person name="Tripathy S."/>
            <person name="Grunwald N."/>
            <person name="Machado M."/>
            <person name="Johnson C.S."/>
            <person name="Walker B."/>
            <person name="Young S."/>
            <person name="Zeng Q."/>
            <person name="Gargeya S."/>
            <person name="Fitzgerald M."/>
            <person name="Haas B."/>
            <person name="Abouelleil A."/>
            <person name="Allen A.W."/>
            <person name="Alvarado L."/>
            <person name="Arachchi H.M."/>
            <person name="Berlin A.M."/>
            <person name="Chapman S.B."/>
            <person name="Gainer-Dewar J."/>
            <person name="Goldberg J."/>
            <person name="Griggs A."/>
            <person name="Gujja S."/>
            <person name="Hansen M."/>
            <person name="Howarth C."/>
            <person name="Imamovic A."/>
            <person name="Ireland A."/>
            <person name="Larimer J."/>
            <person name="McCowan C."/>
            <person name="Murphy C."/>
            <person name="Pearson M."/>
            <person name="Poon T.W."/>
            <person name="Priest M."/>
            <person name="Roberts A."/>
            <person name="Saif S."/>
            <person name="Shea T."/>
            <person name="Sisk P."/>
            <person name="Sykes S."/>
            <person name="Wortman J."/>
            <person name="Nusbaum C."/>
            <person name="Birren B."/>
        </authorList>
    </citation>
    <scope>NUCLEOTIDE SEQUENCE [LARGE SCALE GENOMIC DNA]</scope>
    <source>
        <strain evidence="2 3">P1976</strain>
    </source>
</reference>
<evidence type="ECO:0000259" key="1">
    <source>
        <dbReference type="PROSITE" id="PS51112"/>
    </source>
</evidence>
<dbReference type="InterPro" id="IPR002733">
    <property type="entry name" value="AMMECR1_domain"/>
</dbReference>
<evidence type="ECO:0000313" key="3">
    <source>
        <dbReference type="Proteomes" id="UP000028582"/>
    </source>
</evidence>
<dbReference type="InterPro" id="IPR023473">
    <property type="entry name" value="AMMECR1"/>
</dbReference>
<dbReference type="Proteomes" id="UP000028582">
    <property type="component" value="Unassembled WGS sequence"/>
</dbReference>
<feature type="domain" description="AMMECR1" evidence="1">
    <location>
        <begin position="1"/>
        <end position="184"/>
    </location>
</feature>
<evidence type="ECO:0000313" key="2">
    <source>
        <dbReference type="EMBL" id="ETO68496.1"/>
    </source>
</evidence>
<dbReference type="InterPro" id="IPR036071">
    <property type="entry name" value="AMMECR1_dom_sf"/>
</dbReference>
<proteinExistence type="predicted"/>
<dbReference type="PROSITE" id="PS51112">
    <property type="entry name" value="AMMECR1"/>
    <property type="match status" value="1"/>
</dbReference>
<dbReference type="AlphaFoldDB" id="A0A080ZPD5"/>
<sequence>MASAAMVVYCFDTLQSHFEQGAEPTPRFDVHQEYPLFVTWEIEEYGGTHLRGCIGTLTPTRLRNLRDFTLKSALRDHRFDPIEPQELQRLHCSVSLLLDYKGAESYDDWEVDTFATLFKLLLGHKANRLLHSDWHARDHYQLQRLARQRVQCHVFTASSAGTGLEPCRDGHVTHAKGRLPSQRL</sequence>
<organism evidence="2 3">
    <name type="scientific">Phytophthora nicotianae P1976</name>
    <dbReference type="NCBI Taxonomy" id="1317066"/>
    <lineage>
        <taxon>Eukaryota</taxon>
        <taxon>Sar</taxon>
        <taxon>Stramenopiles</taxon>
        <taxon>Oomycota</taxon>
        <taxon>Peronosporomycetes</taxon>
        <taxon>Peronosporales</taxon>
        <taxon>Peronosporaceae</taxon>
        <taxon>Phytophthora</taxon>
    </lineage>
</organism>
<accession>A0A080ZPD5</accession>
<dbReference type="InterPro" id="IPR027485">
    <property type="entry name" value="AMMECR1_N"/>
</dbReference>
<gene>
    <name evidence="2" type="ORF">F444_14683</name>
</gene>
<dbReference type="PANTHER" id="PTHR13016:SF0">
    <property type="entry name" value="AMME SYNDROME CANDIDATE GENE 1 PROTEIN"/>
    <property type="match status" value="1"/>
</dbReference>
<dbReference type="Gene3D" id="3.30.700.20">
    <property type="entry name" value="Hypothetical protein ph0010, domain 1"/>
    <property type="match status" value="1"/>
</dbReference>
<dbReference type="PANTHER" id="PTHR13016">
    <property type="entry name" value="AMMECR1 HOMOLOG"/>
    <property type="match status" value="1"/>
</dbReference>
<comment type="caution">
    <text evidence="2">The sequence shown here is derived from an EMBL/GenBank/DDBJ whole genome shotgun (WGS) entry which is preliminary data.</text>
</comment>
<protein>
    <recommendedName>
        <fullName evidence="1">AMMECR1 domain-containing protein</fullName>
    </recommendedName>
</protein>